<evidence type="ECO:0000313" key="3">
    <source>
        <dbReference type="EMBL" id="AXE16779.1"/>
    </source>
</evidence>
<gene>
    <name evidence="3" type="ORF">DR864_03035</name>
</gene>
<feature type="transmembrane region" description="Helical" evidence="1">
    <location>
        <begin position="72"/>
        <end position="93"/>
    </location>
</feature>
<feature type="transmembrane region" description="Helical" evidence="1">
    <location>
        <begin position="44"/>
        <end position="66"/>
    </location>
</feature>
<keyword evidence="1" id="KW-0812">Transmembrane</keyword>
<dbReference type="Proteomes" id="UP000251993">
    <property type="component" value="Chromosome"/>
</dbReference>
<feature type="transmembrane region" description="Helical" evidence="1">
    <location>
        <begin position="193"/>
        <end position="212"/>
    </location>
</feature>
<feature type="transmembrane region" description="Helical" evidence="1">
    <location>
        <begin position="113"/>
        <end position="131"/>
    </location>
</feature>
<feature type="transmembrane region" description="Helical" evidence="1">
    <location>
        <begin position="137"/>
        <end position="156"/>
    </location>
</feature>
<evidence type="ECO:0000256" key="1">
    <source>
        <dbReference type="SAM" id="Phobius"/>
    </source>
</evidence>
<dbReference type="Pfam" id="PF09925">
    <property type="entry name" value="DUF2157"/>
    <property type="match status" value="1"/>
</dbReference>
<name>A0A344TDQ8_9BACT</name>
<feature type="transmembrane region" description="Helical" evidence="1">
    <location>
        <begin position="273"/>
        <end position="292"/>
    </location>
</feature>
<accession>A0A344TDQ8</accession>
<keyword evidence="4" id="KW-1185">Reference proteome</keyword>
<dbReference type="AlphaFoldDB" id="A0A344TDQ8"/>
<feature type="transmembrane region" description="Helical" evidence="1">
    <location>
        <begin position="298"/>
        <end position="320"/>
    </location>
</feature>
<sequence>MSTFVYMNPLSFLLDEWQQRHLLTDEQRVQLETHERTRPVSLYILLRSLLYAGILLFTSGVGVLIYNNIDTIGHSALIALLAVLTAGSFFYVYRTSVPFSRGLIENEAKFSDFALLIACTLFLMLEGYVQWRYNVFGTRYGLATVLPAVLFLFCAYRFDHRGVLSMGLTAFASWVGITVAPMEVLSNNDFNDMRLIVTGVLLGVLYIGVGVASERMDFKKHFSFTYLLLGGNVFFIGSLAGLFRQESWAFGFALPITAGCWLFVNHARRSQSFLFLLMAVVYGYIAFTYLLFEVMNEALWAFFGMFYVAASTGGVIWFFLNFKKLLKGRDEERPPLR</sequence>
<keyword evidence="1" id="KW-1133">Transmembrane helix</keyword>
<proteinExistence type="predicted"/>
<organism evidence="3 4">
    <name type="scientific">Runella rosea</name>
    <dbReference type="NCBI Taxonomy" id="2259595"/>
    <lineage>
        <taxon>Bacteria</taxon>
        <taxon>Pseudomonadati</taxon>
        <taxon>Bacteroidota</taxon>
        <taxon>Cytophagia</taxon>
        <taxon>Cytophagales</taxon>
        <taxon>Spirosomataceae</taxon>
        <taxon>Runella</taxon>
    </lineage>
</organism>
<feature type="transmembrane region" description="Helical" evidence="1">
    <location>
        <begin position="163"/>
        <end position="181"/>
    </location>
</feature>
<dbReference type="EMBL" id="CP030850">
    <property type="protein sequence ID" value="AXE16779.1"/>
    <property type="molecule type" value="Genomic_DNA"/>
</dbReference>
<evidence type="ECO:0000313" key="4">
    <source>
        <dbReference type="Proteomes" id="UP000251993"/>
    </source>
</evidence>
<keyword evidence="1" id="KW-0472">Membrane</keyword>
<dbReference type="InterPro" id="IPR018677">
    <property type="entry name" value="DUF2157"/>
</dbReference>
<feature type="transmembrane region" description="Helical" evidence="1">
    <location>
        <begin position="248"/>
        <end position="264"/>
    </location>
</feature>
<dbReference type="KEGG" id="run:DR864_03035"/>
<dbReference type="OrthoDB" id="650263at2"/>
<evidence type="ECO:0000259" key="2">
    <source>
        <dbReference type="Pfam" id="PF09925"/>
    </source>
</evidence>
<feature type="transmembrane region" description="Helical" evidence="1">
    <location>
        <begin position="224"/>
        <end position="242"/>
    </location>
</feature>
<feature type="domain" description="DUF2157" evidence="2">
    <location>
        <begin position="15"/>
        <end position="162"/>
    </location>
</feature>
<reference evidence="3 4" key="1">
    <citation type="submission" date="2018-07" db="EMBL/GenBank/DDBJ databases">
        <title>Genome sequencing of Runella.</title>
        <authorList>
            <person name="Baek M.-G."/>
            <person name="Yi H."/>
        </authorList>
    </citation>
    <scope>NUCLEOTIDE SEQUENCE [LARGE SCALE GENOMIC DNA]</scope>
    <source>
        <strain evidence="3 4">HYN0085</strain>
    </source>
</reference>
<protein>
    <submittedName>
        <fullName evidence="3">DUF2157 domain-containing protein</fullName>
    </submittedName>
</protein>